<accession>A0A1E3RXS0</accession>
<dbReference type="GO" id="GO:0003677">
    <property type="term" value="F:DNA binding"/>
    <property type="evidence" value="ECO:0007669"/>
    <property type="project" value="UniProtKB-KW"/>
</dbReference>
<evidence type="ECO:0000259" key="5">
    <source>
        <dbReference type="PROSITE" id="PS50043"/>
    </source>
</evidence>
<evidence type="ECO:0000256" key="4">
    <source>
        <dbReference type="SAM" id="MobiDB-lite"/>
    </source>
</evidence>
<dbReference type="Pfam" id="PF00196">
    <property type="entry name" value="GerE"/>
    <property type="match status" value="1"/>
</dbReference>
<dbReference type="RefSeq" id="WP_069404664.1">
    <property type="nucleotide sequence ID" value="NZ_JBHRZJ010000007.1"/>
</dbReference>
<protein>
    <recommendedName>
        <fullName evidence="5">HTH luxR-type domain-containing protein</fullName>
    </recommendedName>
</protein>
<dbReference type="PANTHER" id="PTHR44688:SF16">
    <property type="entry name" value="DNA-BINDING TRANSCRIPTIONAL ACTIVATOR DEVR_DOSR"/>
    <property type="match status" value="1"/>
</dbReference>
<gene>
    <name evidence="6" type="ORF">BHQ17_07930</name>
</gene>
<dbReference type="GO" id="GO:0006355">
    <property type="term" value="P:regulation of DNA-templated transcription"/>
    <property type="evidence" value="ECO:0007669"/>
    <property type="project" value="InterPro"/>
</dbReference>
<reference evidence="7" key="1">
    <citation type="submission" date="2016-09" db="EMBL/GenBank/DDBJ databases">
        <authorList>
            <person name="Greninger A.L."/>
            <person name="Jerome K.R."/>
            <person name="Mcnair B."/>
            <person name="Wallis C."/>
            <person name="Fang F."/>
        </authorList>
    </citation>
    <scope>NUCLEOTIDE SEQUENCE [LARGE SCALE GENOMIC DNA]</scope>
    <source>
        <strain evidence="7">M7</strain>
    </source>
</reference>
<dbReference type="SMART" id="SM00421">
    <property type="entry name" value="HTH_LUXR"/>
    <property type="match status" value="1"/>
</dbReference>
<dbReference type="PROSITE" id="PS50043">
    <property type="entry name" value="HTH_LUXR_2"/>
    <property type="match status" value="1"/>
</dbReference>
<dbReference type="PANTHER" id="PTHR44688">
    <property type="entry name" value="DNA-BINDING TRANSCRIPTIONAL ACTIVATOR DEVR_DOSR"/>
    <property type="match status" value="1"/>
</dbReference>
<dbReference type="SUPFAM" id="SSF46894">
    <property type="entry name" value="C-terminal effector domain of the bipartite response regulators"/>
    <property type="match status" value="1"/>
</dbReference>
<proteinExistence type="predicted"/>
<dbReference type="PROSITE" id="PS00622">
    <property type="entry name" value="HTH_LUXR_1"/>
    <property type="match status" value="1"/>
</dbReference>
<dbReference type="InterPro" id="IPR036388">
    <property type="entry name" value="WH-like_DNA-bd_sf"/>
</dbReference>
<dbReference type="AlphaFoldDB" id="A0A1E3RXS0"/>
<keyword evidence="2" id="KW-0238">DNA-binding</keyword>
<dbReference type="EMBL" id="MIGZ01000033">
    <property type="protein sequence ID" value="ODQ94716.1"/>
    <property type="molecule type" value="Genomic_DNA"/>
</dbReference>
<comment type="caution">
    <text evidence="6">The sequence shown here is derived from an EMBL/GenBank/DDBJ whole genome shotgun (WGS) entry which is preliminary data.</text>
</comment>
<dbReference type="Gene3D" id="1.10.10.10">
    <property type="entry name" value="Winged helix-like DNA-binding domain superfamily/Winged helix DNA-binding domain"/>
    <property type="match status" value="1"/>
</dbReference>
<evidence type="ECO:0000256" key="3">
    <source>
        <dbReference type="ARBA" id="ARBA00023163"/>
    </source>
</evidence>
<dbReference type="CDD" id="cd06170">
    <property type="entry name" value="LuxR_C_like"/>
    <property type="match status" value="1"/>
</dbReference>
<keyword evidence="1" id="KW-0805">Transcription regulation</keyword>
<name>A0A1E3RXS0_9MYCO</name>
<evidence type="ECO:0000313" key="7">
    <source>
        <dbReference type="Proteomes" id="UP000094243"/>
    </source>
</evidence>
<feature type="region of interest" description="Disordered" evidence="4">
    <location>
        <begin position="200"/>
        <end position="222"/>
    </location>
</feature>
<feature type="domain" description="HTH luxR-type" evidence="5">
    <location>
        <begin position="142"/>
        <end position="207"/>
    </location>
</feature>
<keyword evidence="3" id="KW-0804">Transcription</keyword>
<dbReference type="Gene3D" id="3.40.50.2300">
    <property type="match status" value="1"/>
</dbReference>
<evidence type="ECO:0000256" key="2">
    <source>
        <dbReference type="ARBA" id="ARBA00023125"/>
    </source>
</evidence>
<evidence type="ECO:0000313" key="6">
    <source>
        <dbReference type="EMBL" id="ODQ94716.1"/>
    </source>
</evidence>
<keyword evidence="7" id="KW-1185">Reference proteome</keyword>
<dbReference type="Proteomes" id="UP000094243">
    <property type="component" value="Unassembled WGS sequence"/>
</dbReference>
<dbReference type="InterPro" id="IPR016032">
    <property type="entry name" value="Sig_transdc_resp-reg_C-effctor"/>
</dbReference>
<organism evidence="6 7">
    <name type="scientific">Mycolicibacterium holsaticum</name>
    <dbReference type="NCBI Taxonomy" id="152142"/>
    <lineage>
        <taxon>Bacteria</taxon>
        <taxon>Bacillati</taxon>
        <taxon>Actinomycetota</taxon>
        <taxon>Actinomycetes</taxon>
        <taxon>Mycobacteriales</taxon>
        <taxon>Mycobacteriaceae</taxon>
        <taxon>Mycolicibacterium</taxon>
    </lineage>
</organism>
<sequence>MYTVVAVQIWGRLLNDWIAHLPDFEIIGSATNGVEAVAELQRSDRPIQIVVIDAGGRFALETAAAIRQADASKRLVAVNVGEDPDRAVVWATTGALGLVGSSASLDELSATLREVAAGQAGCSVGISGALVRGVGNNGVARLHRNGAPLTARELEIARLVANGLTNHEIATRLQISTGTVKSHVHNIIRKLGVGRRAHIRQKLNPENPLPPHRDAAPNGGTE</sequence>
<dbReference type="PRINTS" id="PR00038">
    <property type="entry name" value="HTHLUXR"/>
</dbReference>
<evidence type="ECO:0000256" key="1">
    <source>
        <dbReference type="ARBA" id="ARBA00023015"/>
    </source>
</evidence>
<dbReference type="InterPro" id="IPR000792">
    <property type="entry name" value="Tscrpt_reg_LuxR_C"/>
</dbReference>